<feature type="transmembrane region" description="Helical" evidence="1">
    <location>
        <begin position="6"/>
        <end position="24"/>
    </location>
</feature>
<feature type="transmembrane region" description="Helical" evidence="1">
    <location>
        <begin position="59"/>
        <end position="77"/>
    </location>
</feature>
<keyword evidence="1" id="KW-0812">Transmembrane</keyword>
<comment type="caution">
    <text evidence="2">The sequence shown here is derived from an EMBL/GenBank/DDBJ whole genome shotgun (WGS) entry which is preliminary data.</text>
</comment>
<feature type="transmembrane region" description="Helical" evidence="1">
    <location>
        <begin position="192"/>
        <end position="211"/>
    </location>
</feature>
<feature type="transmembrane region" description="Helical" evidence="1">
    <location>
        <begin position="392"/>
        <end position="413"/>
    </location>
</feature>
<evidence type="ECO:0000313" key="2">
    <source>
        <dbReference type="EMBL" id="MBN7773827.1"/>
    </source>
</evidence>
<accession>A0A939DA26</accession>
<feature type="transmembrane region" description="Helical" evidence="1">
    <location>
        <begin position="167"/>
        <end position="186"/>
    </location>
</feature>
<sequence>MLLIATSLSFLILLLSFLGYIMLVRQTLWIQSKFSWIFTFSTLSCILYFAGLIGILSYVAYGIFFCGLGFFIYFYIIREKSVFGLKAFNLLNFLYGLGFGIIFISLISTQYIHYDNFSHWGLVVKYMLIHDAFPNAASALIDFKTYPLGSSVFLYYVCRIVGNTQGVMLVGQSMLIFSCFYAMFGIIRDTKRFLLCSGLALCCAAMTFFNISIRINNLLVDFLLPLLALSVITVLFVYRNDWKRACIVSAPILALLVIVKNSGLFFAVICYVYLLYLALSNKKYKGKKAKALLLAVLTIAVSLTTFAAWNLHTSIAFKGETTKHTMSVENFNEISSEKTPEIKAAIVQRFSQAVFSPGSLSTRGIVLFQLLALAACLTARLLFKQRWGLIKVLFWVDIAVVLYYAGILSMFIYTMPTEEALILAGFERYASSIVVFMIGILALFGVHDTENSFYIQQGEKRNVMAFKSLLTKNAYEVATVILVSAAVIILLSEVNGMTSMKFSYPYSLPGKIEHLVGDNWSGEDQQSYLFYASDTDSQISNYYLQYSARYFLFAPKVDAIYELDKSAFLDQLKGYDYLVVLESDSNIAAFLRDYGKTGDITGIYPIKETFF</sequence>
<keyword evidence="1" id="KW-0472">Membrane</keyword>
<dbReference type="AlphaFoldDB" id="A0A939DA26"/>
<name>A0A939DA26_CLOAM</name>
<keyword evidence="1" id="KW-1133">Transmembrane helix</keyword>
<feature type="transmembrane region" description="Helical" evidence="1">
    <location>
        <begin position="474"/>
        <end position="492"/>
    </location>
</feature>
<evidence type="ECO:0000313" key="3">
    <source>
        <dbReference type="Proteomes" id="UP000664545"/>
    </source>
</evidence>
<dbReference type="EMBL" id="JAFJZZ010000004">
    <property type="protein sequence ID" value="MBN7773827.1"/>
    <property type="molecule type" value="Genomic_DNA"/>
</dbReference>
<keyword evidence="3" id="KW-1185">Reference proteome</keyword>
<dbReference type="Proteomes" id="UP000664545">
    <property type="component" value="Unassembled WGS sequence"/>
</dbReference>
<proteinExistence type="predicted"/>
<protein>
    <submittedName>
        <fullName evidence="2">Uncharacterized protein</fullName>
    </submittedName>
</protein>
<feature type="transmembrane region" description="Helical" evidence="1">
    <location>
        <begin position="291"/>
        <end position="309"/>
    </location>
</feature>
<feature type="transmembrane region" description="Helical" evidence="1">
    <location>
        <begin position="89"/>
        <end position="112"/>
    </location>
</feature>
<feature type="transmembrane region" description="Helical" evidence="1">
    <location>
        <begin position="36"/>
        <end position="53"/>
    </location>
</feature>
<feature type="transmembrane region" description="Helical" evidence="1">
    <location>
        <begin position="365"/>
        <end position="383"/>
    </location>
</feature>
<organism evidence="2 3">
    <name type="scientific">Clostridium aminobutyricum</name>
    <dbReference type="NCBI Taxonomy" id="33953"/>
    <lineage>
        <taxon>Bacteria</taxon>
        <taxon>Bacillati</taxon>
        <taxon>Bacillota</taxon>
        <taxon>Clostridia</taxon>
        <taxon>Eubacteriales</taxon>
        <taxon>Clostridiaceae</taxon>
        <taxon>Clostridium</taxon>
    </lineage>
</organism>
<gene>
    <name evidence="2" type="ORF">JYB65_10670</name>
</gene>
<dbReference type="RefSeq" id="WP_206582662.1">
    <property type="nucleotide sequence ID" value="NZ_JAFJZZ010000004.1"/>
</dbReference>
<feature type="transmembrane region" description="Helical" evidence="1">
    <location>
        <begin position="433"/>
        <end position="453"/>
    </location>
</feature>
<reference evidence="2" key="1">
    <citation type="submission" date="2021-02" db="EMBL/GenBank/DDBJ databases">
        <title>Abyssanaerobacter marinus gen.nov., sp., nov, anaerobic bacterium isolated from the Onnuri vent field of Indian Ocean and suggestion of Mogibacteriaceae fam. nov., and proposal of reclassification of ambiguous this family's genus member.</title>
        <authorList>
            <person name="Kim Y.J."/>
            <person name="Yang J.-A."/>
        </authorList>
    </citation>
    <scope>NUCLEOTIDE SEQUENCE</scope>
    <source>
        <strain evidence="2">DSM 2634</strain>
    </source>
</reference>
<feature type="transmembrane region" description="Helical" evidence="1">
    <location>
        <begin position="218"/>
        <end position="238"/>
    </location>
</feature>
<feature type="transmembrane region" description="Helical" evidence="1">
    <location>
        <begin position="250"/>
        <end position="279"/>
    </location>
</feature>
<evidence type="ECO:0000256" key="1">
    <source>
        <dbReference type="SAM" id="Phobius"/>
    </source>
</evidence>